<evidence type="ECO:0000313" key="1">
    <source>
        <dbReference type="EMBL" id="MEM5404839.1"/>
    </source>
</evidence>
<name>A0ACC6RTE6_9BURK</name>
<organism evidence="1 2">
    <name type="scientific">Paraburkholderia unamae</name>
    <dbReference type="NCBI Taxonomy" id="219649"/>
    <lineage>
        <taxon>Bacteria</taxon>
        <taxon>Pseudomonadati</taxon>
        <taxon>Pseudomonadota</taxon>
        <taxon>Betaproteobacteria</taxon>
        <taxon>Burkholderiales</taxon>
        <taxon>Burkholderiaceae</taxon>
        <taxon>Paraburkholderia</taxon>
    </lineage>
</organism>
<sequence>MDKNRGRSAPAPLKAGHVFEEFARTLWYLHAPLAALFVLFLVLSAVMYYAGGPIETASETPSSFGKVLYFCIITALTIGYGDVVPTTIVGRIDSILIGVQGVLLTSMVTAAFVHAVQEAARRAGAQDDAQVLCGRGKFNIGENDEAAPASRKPAANPEYAANANTRPTGRQ</sequence>
<keyword evidence="2" id="KW-1185">Reference proteome</keyword>
<reference evidence="1" key="1">
    <citation type="submission" date="2024-01" db="EMBL/GenBank/DDBJ databases">
        <title>The diversity of rhizobia nodulating Mimosa spp. in eleven states of Brazil covering several biomes is determined by host plant, location, and edaphic factors.</title>
        <authorList>
            <person name="Rouws L."/>
            <person name="Barauna A."/>
            <person name="Beukes C."/>
            <person name="De Faria S.M."/>
            <person name="Gross E."/>
            <person name="Dos Reis Junior F.B."/>
            <person name="Simon M."/>
            <person name="Maluk M."/>
            <person name="Odee D.W."/>
            <person name="Kenicer G."/>
            <person name="Young J.P.W."/>
            <person name="Reis V.M."/>
            <person name="Zilli J."/>
            <person name="James E.K."/>
        </authorList>
    </citation>
    <scope>NUCLEOTIDE SEQUENCE</scope>
    <source>
        <strain evidence="1">JPY452</strain>
    </source>
</reference>
<keyword evidence="1" id="KW-0813">Transport</keyword>
<keyword evidence="1" id="KW-0407">Ion channel</keyword>
<protein>
    <submittedName>
        <fullName evidence="1">Potassium channel family protein</fullName>
    </submittedName>
</protein>
<evidence type="ECO:0000313" key="2">
    <source>
        <dbReference type="Proteomes" id="UP001392318"/>
    </source>
</evidence>
<comment type="caution">
    <text evidence="1">The sequence shown here is derived from an EMBL/GenBank/DDBJ whole genome shotgun (WGS) entry which is preliminary data.</text>
</comment>
<gene>
    <name evidence="1" type="ORF">VSR83_33295</name>
</gene>
<dbReference type="EMBL" id="JAYMRU010000034">
    <property type="protein sequence ID" value="MEM5404839.1"/>
    <property type="molecule type" value="Genomic_DNA"/>
</dbReference>
<dbReference type="Proteomes" id="UP001392318">
    <property type="component" value="Unassembled WGS sequence"/>
</dbReference>
<accession>A0ACC6RTE6</accession>
<keyword evidence="1" id="KW-0406">Ion transport</keyword>
<proteinExistence type="predicted"/>